<keyword evidence="9 10" id="KW-0961">Cell wall biogenesis/degradation</keyword>
<dbReference type="HAMAP" id="MF_00033">
    <property type="entry name" value="MurG"/>
    <property type="match status" value="1"/>
</dbReference>
<dbReference type="PANTHER" id="PTHR21015:SF22">
    <property type="entry name" value="GLYCOSYLTRANSFERASE"/>
    <property type="match status" value="1"/>
</dbReference>
<dbReference type="Proteomes" id="UP000569092">
    <property type="component" value="Unassembled WGS sequence"/>
</dbReference>
<dbReference type="GO" id="GO:0050511">
    <property type="term" value="F:undecaprenyldiphospho-muramoylpentapeptide beta-N-acetylglucosaminyltransferase activity"/>
    <property type="evidence" value="ECO:0007669"/>
    <property type="project" value="UniProtKB-UniRule"/>
</dbReference>
<dbReference type="GO" id="GO:0071555">
    <property type="term" value="P:cell wall organization"/>
    <property type="evidence" value="ECO:0007669"/>
    <property type="project" value="UniProtKB-KW"/>
</dbReference>
<keyword evidence="2 10" id="KW-0132">Cell division</keyword>
<keyword evidence="8 10" id="KW-0131">Cell cycle</keyword>
<evidence type="ECO:0000256" key="5">
    <source>
        <dbReference type="ARBA" id="ARBA00022960"/>
    </source>
</evidence>
<dbReference type="EC" id="2.4.1.227" evidence="10"/>
<organism evidence="13 14">
    <name type="scientific">Tunturiibacter lichenicola</name>
    <dbReference type="NCBI Taxonomy" id="2051959"/>
    <lineage>
        <taxon>Bacteria</taxon>
        <taxon>Pseudomonadati</taxon>
        <taxon>Acidobacteriota</taxon>
        <taxon>Terriglobia</taxon>
        <taxon>Terriglobales</taxon>
        <taxon>Acidobacteriaceae</taxon>
        <taxon>Tunturiibacter</taxon>
    </lineage>
</organism>
<evidence type="ECO:0000256" key="1">
    <source>
        <dbReference type="ARBA" id="ARBA00022475"/>
    </source>
</evidence>
<reference evidence="13 14" key="1">
    <citation type="submission" date="2020-08" db="EMBL/GenBank/DDBJ databases">
        <title>Genomic Encyclopedia of Type Strains, Phase IV (KMG-V): Genome sequencing to study the core and pangenomes of soil and plant-associated prokaryotes.</title>
        <authorList>
            <person name="Whitman W."/>
        </authorList>
    </citation>
    <scope>NUCLEOTIDE SEQUENCE [LARGE SCALE GENOMIC DNA]</scope>
    <source>
        <strain evidence="13 14">M8US30</strain>
    </source>
</reference>
<dbReference type="GO" id="GO:0009252">
    <property type="term" value="P:peptidoglycan biosynthetic process"/>
    <property type="evidence" value="ECO:0007669"/>
    <property type="project" value="UniProtKB-UniRule"/>
</dbReference>
<sequence length="367" mass="38900">MRQQLRVLIAGGGTGGHVIPALAIARELGAAHEAEVRFVGTARGLETRLVPEAGFPLELIRVGQLKNVSLATRVRTLADLPLGVVRCVKLVRSFKPDVVVGVGGYASGPAMMAAVLLRVPTLAFEPNAVPGLANRLVGRVVSAAAVNFEETRRYFRGARVTGIPVRHEFFEIADVVAKDGPGSARRLLVFGGSQGARVFNAVMPQIAKRLLEYVPGLRILHQTGKGQAESTEDAYGASGADPTRWEVAAYLDDMPRRFADADLILCRSGASTVAELAAAGRPAVLVPFPGAADDHQMKNAEAFARVGAAELRVQDADDLMGAFLLSDLSGLLLDAGRLAEMGRRVRRLAHPGAVRVIGQMVAELAGR</sequence>
<comment type="pathway">
    <text evidence="10">Cell wall biogenesis; peptidoglycan biosynthesis.</text>
</comment>
<name>A0A7W8J772_9BACT</name>
<keyword evidence="6 10" id="KW-0573">Peptidoglycan synthesis</keyword>
<evidence type="ECO:0000256" key="9">
    <source>
        <dbReference type="ARBA" id="ARBA00023316"/>
    </source>
</evidence>
<feature type="binding site" evidence="10">
    <location>
        <position position="127"/>
    </location>
    <ligand>
        <name>UDP-N-acetyl-alpha-D-glucosamine</name>
        <dbReference type="ChEBI" id="CHEBI:57705"/>
    </ligand>
</feature>
<evidence type="ECO:0000256" key="3">
    <source>
        <dbReference type="ARBA" id="ARBA00022676"/>
    </source>
</evidence>
<comment type="function">
    <text evidence="10">Cell wall formation. Catalyzes the transfer of a GlcNAc subunit on undecaprenyl-pyrophosphoryl-MurNAc-pentapeptide (lipid intermediate I) to form undecaprenyl-pyrophosphoryl-MurNAc-(pentapeptide)GlcNAc (lipid intermediate II).</text>
</comment>
<evidence type="ECO:0000256" key="6">
    <source>
        <dbReference type="ARBA" id="ARBA00022984"/>
    </source>
</evidence>
<dbReference type="GO" id="GO:0051301">
    <property type="term" value="P:cell division"/>
    <property type="evidence" value="ECO:0007669"/>
    <property type="project" value="UniProtKB-KW"/>
</dbReference>
<keyword evidence="3 10" id="KW-0328">Glycosyltransferase</keyword>
<evidence type="ECO:0000256" key="2">
    <source>
        <dbReference type="ARBA" id="ARBA00022618"/>
    </source>
</evidence>
<evidence type="ECO:0000259" key="11">
    <source>
        <dbReference type="Pfam" id="PF03033"/>
    </source>
</evidence>
<dbReference type="CDD" id="cd03785">
    <property type="entry name" value="GT28_MurG"/>
    <property type="match status" value="1"/>
</dbReference>
<evidence type="ECO:0000256" key="8">
    <source>
        <dbReference type="ARBA" id="ARBA00023306"/>
    </source>
</evidence>
<dbReference type="InterPro" id="IPR006009">
    <property type="entry name" value="GlcNAc_MurG"/>
</dbReference>
<keyword evidence="1 10" id="KW-1003">Cell membrane</keyword>
<keyword evidence="4 10" id="KW-0808">Transferase</keyword>
<evidence type="ECO:0000256" key="4">
    <source>
        <dbReference type="ARBA" id="ARBA00022679"/>
    </source>
</evidence>
<accession>A0A7W8J772</accession>
<comment type="caution">
    <text evidence="10">Lacks conserved residue(s) required for the propagation of feature annotation.</text>
</comment>
<dbReference type="Pfam" id="PF04101">
    <property type="entry name" value="Glyco_tran_28_C"/>
    <property type="match status" value="1"/>
</dbReference>
<keyword evidence="5 10" id="KW-0133">Cell shape</keyword>
<dbReference type="AlphaFoldDB" id="A0A7W8J772"/>
<evidence type="ECO:0000259" key="12">
    <source>
        <dbReference type="Pfam" id="PF04101"/>
    </source>
</evidence>
<dbReference type="EMBL" id="JACHDZ010000001">
    <property type="protein sequence ID" value="MBB5342861.1"/>
    <property type="molecule type" value="Genomic_DNA"/>
</dbReference>
<comment type="subcellular location">
    <subcellularLocation>
        <location evidence="10">Cell membrane</location>
        <topology evidence="10">Peripheral membrane protein</topology>
        <orientation evidence="10">Cytoplasmic side</orientation>
    </subcellularLocation>
</comment>
<protein>
    <recommendedName>
        <fullName evidence="10">UDP-N-acetylglucosamine--N-acetylmuramyl-(pentapeptide) pyrophosphoryl-undecaprenol N-acetylglucosamine transferase</fullName>
        <ecNumber evidence="10">2.4.1.227</ecNumber>
    </recommendedName>
    <alternativeName>
        <fullName evidence="10">Undecaprenyl-PP-MurNAc-pentapeptide-UDPGlcNAc GlcNAc transferase</fullName>
    </alternativeName>
</protein>
<dbReference type="InterPro" id="IPR004276">
    <property type="entry name" value="GlycoTrans_28_N"/>
</dbReference>
<keyword evidence="7 10" id="KW-0472">Membrane</keyword>
<dbReference type="GO" id="GO:0008360">
    <property type="term" value="P:regulation of cell shape"/>
    <property type="evidence" value="ECO:0007669"/>
    <property type="project" value="UniProtKB-KW"/>
</dbReference>
<feature type="binding site" evidence="10">
    <location>
        <position position="193"/>
    </location>
    <ligand>
        <name>UDP-N-acetyl-alpha-D-glucosamine</name>
        <dbReference type="ChEBI" id="CHEBI:57705"/>
    </ligand>
</feature>
<dbReference type="GO" id="GO:0005975">
    <property type="term" value="P:carbohydrate metabolic process"/>
    <property type="evidence" value="ECO:0007669"/>
    <property type="project" value="InterPro"/>
</dbReference>
<evidence type="ECO:0000256" key="10">
    <source>
        <dbReference type="HAMAP-Rule" id="MF_00033"/>
    </source>
</evidence>
<comment type="caution">
    <text evidence="13">The sequence shown here is derived from an EMBL/GenBank/DDBJ whole genome shotgun (WGS) entry which is preliminary data.</text>
</comment>
<feature type="domain" description="Glycosyl transferase family 28 C-terminal" evidence="12">
    <location>
        <begin position="187"/>
        <end position="344"/>
    </location>
</feature>
<proteinExistence type="inferred from homology"/>
<comment type="catalytic activity">
    <reaction evidence="10">
        <text>di-trans,octa-cis-undecaprenyl diphospho-N-acetyl-alpha-D-muramoyl-L-alanyl-D-glutamyl-meso-2,6-diaminopimeloyl-D-alanyl-D-alanine + UDP-N-acetyl-alpha-D-glucosamine = di-trans,octa-cis-undecaprenyl diphospho-[N-acetyl-alpha-D-glucosaminyl-(1-&gt;4)]-N-acetyl-alpha-D-muramoyl-L-alanyl-D-glutamyl-meso-2,6-diaminopimeloyl-D-alanyl-D-alanine + UDP + H(+)</text>
        <dbReference type="Rhea" id="RHEA:31227"/>
        <dbReference type="ChEBI" id="CHEBI:15378"/>
        <dbReference type="ChEBI" id="CHEBI:57705"/>
        <dbReference type="ChEBI" id="CHEBI:58223"/>
        <dbReference type="ChEBI" id="CHEBI:61387"/>
        <dbReference type="ChEBI" id="CHEBI:61388"/>
        <dbReference type="EC" id="2.4.1.227"/>
    </reaction>
</comment>
<dbReference type="SUPFAM" id="SSF53756">
    <property type="entry name" value="UDP-Glycosyltransferase/glycogen phosphorylase"/>
    <property type="match status" value="1"/>
</dbReference>
<gene>
    <name evidence="10" type="primary">murG</name>
    <name evidence="13" type="ORF">HDF10_000811</name>
</gene>
<dbReference type="Gene3D" id="3.40.50.2000">
    <property type="entry name" value="Glycogen Phosphorylase B"/>
    <property type="match status" value="2"/>
</dbReference>
<feature type="binding site" evidence="10">
    <location>
        <begin position="14"/>
        <end position="16"/>
    </location>
    <ligand>
        <name>UDP-N-acetyl-alpha-D-glucosamine</name>
        <dbReference type="ChEBI" id="CHEBI:57705"/>
    </ligand>
</feature>
<dbReference type="InterPro" id="IPR007235">
    <property type="entry name" value="Glyco_trans_28_C"/>
</dbReference>
<feature type="binding site" evidence="10">
    <location>
        <position position="166"/>
    </location>
    <ligand>
        <name>UDP-N-acetyl-alpha-D-glucosamine</name>
        <dbReference type="ChEBI" id="CHEBI:57705"/>
    </ligand>
</feature>
<feature type="domain" description="Glycosyltransferase family 28 N-terminal" evidence="11">
    <location>
        <begin position="7"/>
        <end position="145"/>
    </location>
</feature>
<evidence type="ECO:0000313" key="13">
    <source>
        <dbReference type="EMBL" id="MBB5342861.1"/>
    </source>
</evidence>
<dbReference type="UniPathway" id="UPA00219"/>
<evidence type="ECO:0000313" key="14">
    <source>
        <dbReference type="Proteomes" id="UP000569092"/>
    </source>
</evidence>
<dbReference type="Pfam" id="PF03033">
    <property type="entry name" value="Glyco_transf_28"/>
    <property type="match status" value="1"/>
</dbReference>
<dbReference type="NCBIfam" id="TIGR01133">
    <property type="entry name" value="murG"/>
    <property type="match status" value="1"/>
</dbReference>
<feature type="binding site" evidence="10">
    <location>
        <position position="296"/>
    </location>
    <ligand>
        <name>UDP-N-acetyl-alpha-D-glucosamine</name>
        <dbReference type="ChEBI" id="CHEBI:57705"/>
    </ligand>
</feature>
<dbReference type="GO" id="GO:0005886">
    <property type="term" value="C:plasma membrane"/>
    <property type="evidence" value="ECO:0007669"/>
    <property type="project" value="UniProtKB-SubCell"/>
</dbReference>
<comment type="similarity">
    <text evidence="10">Belongs to the glycosyltransferase 28 family. MurG subfamily.</text>
</comment>
<evidence type="ECO:0000256" key="7">
    <source>
        <dbReference type="ARBA" id="ARBA00023136"/>
    </source>
</evidence>
<dbReference type="PANTHER" id="PTHR21015">
    <property type="entry name" value="UDP-N-ACETYLGLUCOSAMINE--N-ACETYLMURAMYL-(PENTAPEPTIDE) PYROPHOSPHORYL-UNDECAPRENOL N-ACETYLGLUCOSAMINE TRANSFERASE 1"/>
    <property type="match status" value="1"/>
</dbReference>